<dbReference type="Proteomes" id="UP001278500">
    <property type="component" value="Unassembled WGS sequence"/>
</dbReference>
<evidence type="ECO:0000256" key="2">
    <source>
        <dbReference type="ARBA" id="ARBA00022737"/>
    </source>
</evidence>
<feature type="region of interest" description="Disordered" evidence="7">
    <location>
        <begin position="1"/>
        <end position="25"/>
    </location>
</feature>
<dbReference type="GeneID" id="87864200"/>
<dbReference type="RefSeq" id="XP_062680942.1">
    <property type="nucleotide sequence ID" value="XM_062827046.1"/>
</dbReference>
<dbReference type="PROSITE" id="PS50157">
    <property type="entry name" value="ZINC_FINGER_C2H2_2"/>
    <property type="match status" value="1"/>
</dbReference>
<sequence>MGEGEEGGGGFSIANGNVGFQPQEDIPLSNTYQQPVPLPGLLAPDGYASTARVFQHHGQFPLDTSGLFTEEPPTTQTLPGGLPPEEIFDHNVLTDEKYADLALLEAILDLPNYAYTYLSLPTLPFDPAGTLQSASYPPFVASQNTLFGSTPSSTAVTSYPTSAGTPDIASPSSSWASTASLPTSSTTSPTSFEISPTGSARSKAGRYKCDQLGCKSKHTWATFGDLKRHQRYHDKKPHQCTTSGCTWAFTNKSDVVRHMKTHSEDVTMFPCQSLRGVEKSTIVWTTCRNI</sequence>
<evidence type="ECO:0000256" key="3">
    <source>
        <dbReference type="ARBA" id="ARBA00022771"/>
    </source>
</evidence>
<dbReference type="PROSITE" id="PS00028">
    <property type="entry name" value="ZINC_FINGER_C2H2_1"/>
    <property type="match status" value="1"/>
</dbReference>
<evidence type="ECO:0000256" key="1">
    <source>
        <dbReference type="ARBA" id="ARBA00022723"/>
    </source>
</evidence>
<dbReference type="GO" id="GO:0005667">
    <property type="term" value="C:transcription regulator complex"/>
    <property type="evidence" value="ECO:0007669"/>
    <property type="project" value="TreeGrafter"/>
</dbReference>
<evidence type="ECO:0000313" key="10">
    <source>
        <dbReference type="Proteomes" id="UP001278500"/>
    </source>
</evidence>
<evidence type="ECO:0000313" key="9">
    <source>
        <dbReference type="EMBL" id="KAK3343149.1"/>
    </source>
</evidence>
<keyword evidence="3 6" id="KW-0863">Zinc-finger</keyword>
<dbReference type="GO" id="GO:0000785">
    <property type="term" value="C:chromatin"/>
    <property type="evidence" value="ECO:0007669"/>
    <property type="project" value="TreeGrafter"/>
</dbReference>
<evidence type="ECO:0000256" key="5">
    <source>
        <dbReference type="ARBA" id="ARBA00023242"/>
    </source>
</evidence>
<accession>A0AAE0MQW6</accession>
<dbReference type="PANTHER" id="PTHR14003:SF23">
    <property type="entry name" value="ZINC FINGER PROTEIN 143"/>
    <property type="match status" value="1"/>
</dbReference>
<dbReference type="PANTHER" id="PTHR14003">
    <property type="entry name" value="TRANSCRIPTIONAL REPRESSOR PROTEIN YY"/>
    <property type="match status" value="1"/>
</dbReference>
<comment type="caution">
    <text evidence="9">The sequence shown here is derived from an EMBL/GenBank/DDBJ whole genome shotgun (WGS) entry which is preliminary data.</text>
</comment>
<organism evidence="9 10">
    <name type="scientific">Neurospora tetraspora</name>
    <dbReference type="NCBI Taxonomy" id="94610"/>
    <lineage>
        <taxon>Eukaryota</taxon>
        <taxon>Fungi</taxon>
        <taxon>Dikarya</taxon>
        <taxon>Ascomycota</taxon>
        <taxon>Pezizomycotina</taxon>
        <taxon>Sordariomycetes</taxon>
        <taxon>Sordariomycetidae</taxon>
        <taxon>Sordariales</taxon>
        <taxon>Sordariaceae</taxon>
        <taxon>Neurospora</taxon>
    </lineage>
</organism>
<dbReference type="InterPro" id="IPR036236">
    <property type="entry name" value="Znf_C2H2_sf"/>
</dbReference>
<evidence type="ECO:0000256" key="7">
    <source>
        <dbReference type="SAM" id="MobiDB-lite"/>
    </source>
</evidence>
<evidence type="ECO:0000259" key="8">
    <source>
        <dbReference type="PROSITE" id="PS50157"/>
    </source>
</evidence>
<dbReference type="Gene3D" id="3.30.160.60">
    <property type="entry name" value="Classic Zinc Finger"/>
    <property type="match status" value="1"/>
</dbReference>
<keyword evidence="10" id="KW-1185">Reference proteome</keyword>
<evidence type="ECO:0000256" key="4">
    <source>
        <dbReference type="ARBA" id="ARBA00022833"/>
    </source>
</evidence>
<evidence type="ECO:0000256" key="6">
    <source>
        <dbReference type="PROSITE-ProRule" id="PRU00042"/>
    </source>
</evidence>
<feature type="compositionally biased region" description="Polar residues" evidence="7">
    <location>
        <begin position="151"/>
        <end position="164"/>
    </location>
</feature>
<dbReference type="SUPFAM" id="SSF57667">
    <property type="entry name" value="beta-beta-alpha zinc fingers"/>
    <property type="match status" value="1"/>
</dbReference>
<dbReference type="GO" id="GO:0008270">
    <property type="term" value="F:zinc ion binding"/>
    <property type="evidence" value="ECO:0007669"/>
    <property type="project" value="UniProtKB-KW"/>
</dbReference>
<feature type="compositionally biased region" description="Low complexity" evidence="7">
    <location>
        <begin position="169"/>
        <end position="191"/>
    </location>
</feature>
<feature type="region of interest" description="Disordered" evidence="7">
    <location>
        <begin position="151"/>
        <end position="203"/>
    </location>
</feature>
<protein>
    <recommendedName>
        <fullName evidence="8">C2H2-type domain-containing protein</fullName>
    </recommendedName>
</protein>
<dbReference type="GO" id="GO:0000978">
    <property type="term" value="F:RNA polymerase II cis-regulatory region sequence-specific DNA binding"/>
    <property type="evidence" value="ECO:0007669"/>
    <property type="project" value="TreeGrafter"/>
</dbReference>
<keyword evidence="4" id="KW-0862">Zinc</keyword>
<dbReference type="AlphaFoldDB" id="A0AAE0MQW6"/>
<feature type="domain" description="C2H2-type" evidence="8">
    <location>
        <begin position="238"/>
        <end position="267"/>
    </location>
</feature>
<dbReference type="EMBL" id="JAUEPP010000005">
    <property type="protein sequence ID" value="KAK3343149.1"/>
    <property type="molecule type" value="Genomic_DNA"/>
</dbReference>
<keyword evidence="1" id="KW-0479">Metal-binding</keyword>
<name>A0AAE0MQW6_9PEZI</name>
<proteinExistence type="predicted"/>
<keyword evidence="5" id="KW-0539">Nucleus</keyword>
<dbReference type="SMART" id="SM00355">
    <property type="entry name" value="ZnF_C2H2"/>
    <property type="match status" value="2"/>
</dbReference>
<reference evidence="9" key="1">
    <citation type="journal article" date="2023" name="Mol. Phylogenet. Evol.">
        <title>Genome-scale phylogeny and comparative genomics of the fungal order Sordariales.</title>
        <authorList>
            <person name="Hensen N."/>
            <person name="Bonometti L."/>
            <person name="Westerberg I."/>
            <person name="Brannstrom I.O."/>
            <person name="Guillou S."/>
            <person name="Cros-Aarteil S."/>
            <person name="Calhoun S."/>
            <person name="Haridas S."/>
            <person name="Kuo A."/>
            <person name="Mondo S."/>
            <person name="Pangilinan J."/>
            <person name="Riley R."/>
            <person name="LaButti K."/>
            <person name="Andreopoulos B."/>
            <person name="Lipzen A."/>
            <person name="Chen C."/>
            <person name="Yan M."/>
            <person name="Daum C."/>
            <person name="Ng V."/>
            <person name="Clum A."/>
            <person name="Steindorff A."/>
            <person name="Ohm R.A."/>
            <person name="Martin F."/>
            <person name="Silar P."/>
            <person name="Natvig D.O."/>
            <person name="Lalanne C."/>
            <person name="Gautier V."/>
            <person name="Ament-Velasquez S.L."/>
            <person name="Kruys A."/>
            <person name="Hutchinson M.I."/>
            <person name="Powell A.J."/>
            <person name="Barry K."/>
            <person name="Miller A.N."/>
            <person name="Grigoriev I.V."/>
            <person name="Debuchy R."/>
            <person name="Gladieux P."/>
            <person name="Hiltunen Thoren M."/>
            <person name="Johannesson H."/>
        </authorList>
    </citation>
    <scope>NUCLEOTIDE SEQUENCE</scope>
    <source>
        <strain evidence="9">CBS 560.94</strain>
    </source>
</reference>
<reference evidence="9" key="2">
    <citation type="submission" date="2023-06" db="EMBL/GenBank/DDBJ databases">
        <authorList>
            <consortium name="Lawrence Berkeley National Laboratory"/>
            <person name="Haridas S."/>
            <person name="Hensen N."/>
            <person name="Bonometti L."/>
            <person name="Westerberg I."/>
            <person name="Brannstrom I.O."/>
            <person name="Guillou S."/>
            <person name="Cros-Aarteil S."/>
            <person name="Calhoun S."/>
            <person name="Kuo A."/>
            <person name="Mondo S."/>
            <person name="Pangilinan J."/>
            <person name="Riley R."/>
            <person name="Labutti K."/>
            <person name="Andreopoulos B."/>
            <person name="Lipzen A."/>
            <person name="Chen C."/>
            <person name="Yanf M."/>
            <person name="Daum C."/>
            <person name="Ng V."/>
            <person name="Clum A."/>
            <person name="Steindorff A."/>
            <person name="Ohm R."/>
            <person name="Martin F."/>
            <person name="Silar P."/>
            <person name="Natvig D."/>
            <person name="Lalanne C."/>
            <person name="Gautier V."/>
            <person name="Ament-Velasquez S.L."/>
            <person name="Kruys A."/>
            <person name="Hutchinson M.I."/>
            <person name="Powell A.J."/>
            <person name="Barry K."/>
            <person name="Miller A.N."/>
            <person name="Grigoriev I.V."/>
            <person name="Debuchy R."/>
            <person name="Gladieux P."/>
            <person name="Thoren M.H."/>
            <person name="Johannesson H."/>
        </authorList>
    </citation>
    <scope>NUCLEOTIDE SEQUENCE</scope>
    <source>
        <strain evidence="9">CBS 560.94</strain>
    </source>
</reference>
<dbReference type="GO" id="GO:0000981">
    <property type="term" value="F:DNA-binding transcription factor activity, RNA polymerase II-specific"/>
    <property type="evidence" value="ECO:0007669"/>
    <property type="project" value="TreeGrafter"/>
</dbReference>
<dbReference type="InterPro" id="IPR013087">
    <property type="entry name" value="Znf_C2H2_type"/>
</dbReference>
<keyword evidence="2" id="KW-0677">Repeat</keyword>
<gene>
    <name evidence="9" type="ORF">B0H65DRAFT_470540</name>
</gene>